<comment type="similarity">
    <text evidence="2">Belongs to the transpeptidase family.</text>
</comment>
<protein>
    <submittedName>
        <fullName evidence="7">Penicillin-binding protein 2</fullName>
    </submittedName>
</protein>
<dbReference type="PANTHER" id="PTHR30627">
    <property type="entry name" value="PEPTIDOGLYCAN D,D-TRANSPEPTIDASE"/>
    <property type="match status" value="1"/>
</dbReference>
<reference evidence="7 8" key="1">
    <citation type="submission" date="2019-03" db="EMBL/GenBank/DDBJ databases">
        <title>Lake Tanganyika Metagenome-Assembled Genomes (MAGs).</title>
        <authorList>
            <person name="Tran P."/>
        </authorList>
    </citation>
    <scope>NUCLEOTIDE SEQUENCE [LARGE SCALE GENOMIC DNA]</scope>
    <source>
        <strain evidence="7">K_DeepCast_65m_m2_236</strain>
    </source>
</reference>
<evidence type="ECO:0000259" key="5">
    <source>
        <dbReference type="Pfam" id="PF00905"/>
    </source>
</evidence>
<dbReference type="Gene3D" id="3.30.450.330">
    <property type="match status" value="1"/>
</dbReference>
<evidence type="ECO:0000313" key="8">
    <source>
        <dbReference type="Proteomes" id="UP000703893"/>
    </source>
</evidence>
<feature type="domain" description="Penicillin-binding protein dimerisation" evidence="6">
    <location>
        <begin position="9"/>
        <end position="83"/>
    </location>
</feature>
<gene>
    <name evidence="7" type="ORF">FJZ00_08165</name>
</gene>
<evidence type="ECO:0000256" key="1">
    <source>
        <dbReference type="ARBA" id="ARBA00004370"/>
    </source>
</evidence>
<evidence type="ECO:0000259" key="6">
    <source>
        <dbReference type="Pfam" id="PF03717"/>
    </source>
</evidence>
<feature type="domain" description="Penicillin-binding protein transpeptidase" evidence="5">
    <location>
        <begin position="131"/>
        <end position="436"/>
    </location>
</feature>
<feature type="region of interest" description="Disordered" evidence="4">
    <location>
        <begin position="448"/>
        <end position="475"/>
    </location>
</feature>
<sequence length="475" mass="50368">WTWLARKQTDEVAKRIKALKLAGVGLVKETRRVYPKGPLAGTLLGFVGVDNQGLSGIEHNFDDLLRGPPRHLDIQVDAMGRELLRDFTQNPMSTVLADGARVVLTLDEAIQHEAEKHLARTVSGLSAAGGWVIVMEPKTGDVLAFATWPTYDPNHPERASSVVANPAVSGVFEPGSTMKVFTVAAAIESGKVTPASAFDCPPRMTIGKTTIGDHDPPPGVRRLTVRDIIKVSSNVGTAQIGMRMPDALHRTYLTKFGFGRSTGSGLGGESAGLLPRVPWRPINHATISYGQGVSVTALQLAAAECVLANGGMRVTPRLIRRIVAPDGRTIQEIPAAPAERVLSERTAKLMMPILSAVVEAGGTGIAARIPGYHVAGKTGTAQKVRNDGRGYSSDVISSFVGFAPVEQPRIVVLASLDSPTKAHYASQTAAPLFRDVAGAALRILGVEPDPDAFNVPEPHSRPQARATSASEAPQD</sequence>
<dbReference type="InterPro" id="IPR005311">
    <property type="entry name" value="PBP_dimer"/>
</dbReference>
<dbReference type="InterPro" id="IPR012338">
    <property type="entry name" value="Beta-lactam/transpept-like"/>
</dbReference>
<dbReference type="PANTHER" id="PTHR30627:SF1">
    <property type="entry name" value="PEPTIDOGLYCAN D,D-TRANSPEPTIDASE FTSI"/>
    <property type="match status" value="1"/>
</dbReference>
<dbReference type="EMBL" id="VGJX01000448">
    <property type="protein sequence ID" value="MBM3275114.1"/>
    <property type="molecule type" value="Genomic_DNA"/>
</dbReference>
<dbReference type="Gene3D" id="3.90.1310.10">
    <property type="entry name" value="Penicillin-binding protein 2a (Domain 2)"/>
    <property type="match status" value="1"/>
</dbReference>
<evidence type="ECO:0000256" key="2">
    <source>
        <dbReference type="ARBA" id="ARBA00007171"/>
    </source>
</evidence>
<dbReference type="Gene3D" id="3.40.710.10">
    <property type="entry name" value="DD-peptidase/beta-lactamase superfamily"/>
    <property type="match status" value="1"/>
</dbReference>
<proteinExistence type="inferred from homology"/>
<dbReference type="GO" id="GO:0071555">
    <property type="term" value="P:cell wall organization"/>
    <property type="evidence" value="ECO:0007669"/>
    <property type="project" value="TreeGrafter"/>
</dbReference>
<dbReference type="InterPro" id="IPR050515">
    <property type="entry name" value="Beta-lactam/transpept"/>
</dbReference>
<accession>A0A937X6K6</accession>
<dbReference type="SUPFAM" id="SSF56601">
    <property type="entry name" value="beta-lactamase/transpeptidase-like"/>
    <property type="match status" value="1"/>
</dbReference>
<keyword evidence="3" id="KW-0472">Membrane</keyword>
<dbReference type="Pfam" id="PF00905">
    <property type="entry name" value="Transpeptidase"/>
    <property type="match status" value="1"/>
</dbReference>
<dbReference type="GO" id="GO:0005886">
    <property type="term" value="C:plasma membrane"/>
    <property type="evidence" value="ECO:0007669"/>
    <property type="project" value="TreeGrafter"/>
</dbReference>
<evidence type="ECO:0000256" key="4">
    <source>
        <dbReference type="SAM" id="MobiDB-lite"/>
    </source>
</evidence>
<dbReference type="AlphaFoldDB" id="A0A937X6K6"/>
<dbReference type="InterPro" id="IPR001460">
    <property type="entry name" value="PCN-bd_Tpept"/>
</dbReference>
<dbReference type="Proteomes" id="UP000703893">
    <property type="component" value="Unassembled WGS sequence"/>
</dbReference>
<dbReference type="GO" id="GO:0008658">
    <property type="term" value="F:penicillin binding"/>
    <property type="evidence" value="ECO:0007669"/>
    <property type="project" value="InterPro"/>
</dbReference>
<evidence type="ECO:0000256" key="3">
    <source>
        <dbReference type="ARBA" id="ARBA00023136"/>
    </source>
</evidence>
<feature type="non-terminal residue" evidence="7">
    <location>
        <position position="1"/>
    </location>
</feature>
<name>A0A937X6K6_9BACT</name>
<evidence type="ECO:0000313" key="7">
    <source>
        <dbReference type="EMBL" id="MBM3275114.1"/>
    </source>
</evidence>
<organism evidence="7 8">
    <name type="scientific">Candidatus Tanganyikabacteria bacterium</name>
    <dbReference type="NCBI Taxonomy" id="2961651"/>
    <lineage>
        <taxon>Bacteria</taxon>
        <taxon>Bacillati</taxon>
        <taxon>Candidatus Sericytochromatia</taxon>
        <taxon>Candidatus Tanganyikabacteria</taxon>
    </lineage>
</organism>
<comment type="caution">
    <text evidence="7">The sequence shown here is derived from an EMBL/GenBank/DDBJ whole genome shotgun (WGS) entry which is preliminary data.</text>
</comment>
<feature type="compositionally biased region" description="Polar residues" evidence="4">
    <location>
        <begin position="465"/>
        <end position="475"/>
    </location>
</feature>
<dbReference type="Pfam" id="PF03717">
    <property type="entry name" value="PBP_dimer"/>
    <property type="match status" value="1"/>
</dbReference>
<comment type="subcellular location">
    <subcellularLocation>
        <location evidence="1">Membrane</location>
    </subcellularLocation>
</comment>